<protein>
    <submittedName>
        <fullName evidence="2">Uncharacterized protein</fullName>
    </submittedName>
</protein>
<dbReference type="Proteomes" id="UP001152798">
    <property type="component" value="Chromosome 6"/>
</dbReference>
<gene>
    <name evidence="2" type="ORF">NEZAVI_LOCUS12673</name>
</gene>
<name>A0A9P0HMM6_NEZVI</name>
<accession>A0A9P0HMM6</accession>
<reference evidence="2" key="1">
    <citation type="submission" date="2022-01" db="EMBL/GenBank/DDBJ databases">
        <authorList>
            <person name="King R."/>
        </authorList>
    </citation>
    <scope>NUCLEOTIDE SEQUENCE</scope>
</reference>
<dbReference type="EMBL" id="OV725082">
    <property type="protein sequence ID" value="CAH1404226.1"/>
    <property type="molecule type" value="Genomic_DNA"/>
</dbReference>
<feature type="region of interest" description="Disordered" evidence="1">
    <location>
        <begin position="1"/>
        <end position="48"/>
    </location>
</feature>
<proteinExistence type="predicted"/>
<sequence length="48" mass="5303">MIRHFESTQQRCSAARIQPLRSQEGGGALSPPAWGSLPASLRGQQQRR</sequence>
<organism evidence="2 3">
    <name type="scientific">Nezara viridula</name>
    <name type="common">Southern green stink bug</name>
    <name type="synonym">Cimex viridulus</name>
    <dbReference type="NCBI Taxonomy" id="85310"/>
    <lineage>
        <taxon>Eukaryota</taxon>
        <taxon>Metazoa</taxon>
        <taxon>Ecdysozoa</taxon>
        <taxon>Arthropoda</taxon>
        <taxon>Hexapoda</taxon>
        <taxon>Insecta</taxon>
        <taxon>Pterygota</taxon>
        <taxon>Neoptera</taxon>
        <taxon>Paraneoptera</taxon>
        <taxon>Hemiptera</taxon>
        <taxon>Heteroptera</taxon>
        <taxon>Panheteroptera</taxon>
        <taxon>Pentatomomorpha</taxon>
        <taxon>Pentatomoidea</taxon>
        <taxon>Pentatomidae</taxon>
        <taxon>Pentatominae</taxon>
        <taxon>Nezara</taxon>
    </lineage>
</organism>
<keyword evidence="3" id="KW-1185">Reference proteome</keyword>
<evidence type="ECO:0000256" key="1">
    <source>
        <dbReference type="SAM" id="MobiDB-lite"/>
    </source>
</evidence>
<evidence type="ECO:0000313" key="3">
    <source>
        <dbReference type="Proteomes" id="UP001152798"/>
    </source>
</evidence>
<dbReference type="AlphaFoldDB" id="A0A9P0HMM6"/>
<evidence type="ECO:0000313" key="2">
    <source>
        <dbReference type="EMBL" id="CAH1404226.1"/>
    </source>
</evidence>